<feature type="compositionally biased region" description="Low complexity" evidence="5">
    <location>
        <begin position="109"/>
        <end position="127"/>
    </location>
</feature>
<keyword evidence="1" id="KW-0479">Metal-binding</keyword>
<dbReference type="InterPro" id="IPR038536">
    <property type="entry name" value="Alkyl/aryl-sulf_dimr_sf"/>
</dbReference>
<proteinExistence type="inferred from homology"/>
<dbReference type="PANTHER" id="PTHR43223:SF1">
    <property type="entry name" value="ALKYL_ARYL-SULFATASE BDS1"/>
    <property type="match status" value="1"/>
</dbReference>
<dbReference type="SMART" id="SM00849">
    <property type="entry name" value="Lactamase_B"/>
    <property type="match status" value="1"/>
</dbReference>
<dbReference type="EMBL" id="SPMZ01000007">
    <property type="protein sequence ID" value="NMQ18085.1"/>
    <property type="molecule type" value="Genomic_DNA"/>
</dbReference>
<dbReference type="Gene3D" id="3.30.1050.10">
    <property type="entry name" value="SCP2 sterol-binding domain"/>
    <property type="match status" value="1"/>
</dbReference>
<organism evidence="7 8">
    <name type="scientific">Candidatus Competibacter phosphatis</name>
    <dbReference type="NCBI Taxonomy" id="221280"/>
    <lineage>
        <taxon>Bacteria</taxon>
        <taxon>Pseudomonadati</taxon>
        <taxon>Pseudomonadota</taxon>
        <taxon>Gammaproteobacteria</taxon>
        <taxon>Candidatus Competibacteraceae</taxon>
        <taxon>Candidatus Competibacter</taxon>
    </lineage>
</organism>
<dbReference type="InterPro" id="IPR029228">
    <property type="entry name" value="Alkyl_sulf_dimr"/>
</dbReference>
<protein>
    <submittedName>
        <fullName evidence="7">MBL fold metallo-hydrolase</fullName>
    </submittedName>
</protein>
<evidence type="ECO:0000256" key="4">
    <source>
        <dbReference type="ARBA" id="ARBA00033751"/>
    </source>
</evidence>
<feature type="region of interest" description="Disordered" evidence="5">
    <location>
        <begin position="765"/>
        <end position="787"/>
    </location>
</feature>
<evidence type="ECO:0000256" key="5">
    <source>
        <dbReference type="SAM" id="MobiDB-lite"/>
    </source>
</evidence>
<dbReference type="InterPro" id="IPR036527">
    <property type="entry name" value="SCP2_sterol-bd_dom_sf"/>
</dbReference>
<evidence type="ECO:0000256" key="1">
    <source>
        <dbReference type="ARBA" id="ARBA00022723"/>
    </source>
</evidence>
<dbReference type="Gene3D" id="3.60.15.30">
    <property type="entry name" value="Metallo-beta-lactamase domain"/>
    <property type="match status" value="1"/>
</dbReference>
<dbReference type="InterPro" id="IPR029229">
    <property type="entry name" value="Alkyl_sulf_C"/>
</dbReference>
<reference evidence="7 8" key="1">
    <citation type="submission" date="2019-03" db="EMBL/GenBank/DDBJ databases">
        <title>Metabolic reconstructions from genomes of highly enriched 'Candidatus Accumulibacter' and 'Candidatus Competibacter' bioreactor populations.</title>
        <authorList>
            <person name="Annavajhala M.K."/>
            <person name="Welles L."/>
            <person name="Abbas B."/>
            <person name="Sorokin D."/>
            <person name="Park H."/>
            <person name="Van Loosdrecht M."/>
            <person name="Chandran K."/>
        </authorList>
    </citation>
    <scope>NUCLEOTIDE SEQUENCE [LARGE SCALE GENOMIC DNA]</scope>
    <source>
        <strain evidence="7 8">SBR_G</strain>
    </source>
</reference>
<dbReference type="CDD" id="cd07710">
    <property type="entry name" value="arylsulfatase_Sdsa1-like_MBL-fold"/>
    <property type="match status" value="1"/>
</dbReference>
<dbReference type="SUPFAM" id="SSF55718">
    <property type="entry name" value="SCP-like"/>
    <property type="match status" value="1"/>
</dbReference>
<dbReference type="InterPro" id="IPR036866">
    <property type="entry name" value="RibonucZ/Hydroxyglut_hydro"/>
</dbReference>
<dbReference type="InterPro" id="IPR044097">
    <property type="entry name" value="Bds1/SdsA1_MBL-fold"/>
</dbReference>
<sequence length="787" mass="86999">MFGFLVVTGVAGVASGAESPASTTQAQSFTLQRGEHLSGLCAQIRQAGINVTVPDCVRQILFANRDWFAQRFGYVWKDLQSVNLDSAVRLWSEIPYVMPVGLVAGKPMATEPAPEAQPPRAAANASPSGHFDPQGKVPSTFTIELRKGLKATLPFEDRRDFEEAKKGFIAEPPYTKIMADAGHVAWDMGSYQWLLKDQDFDSINPSLQRQAVLNMAYGLYEVVPGHIYQVRGYDLANISFIKGDTGWIVFDPLTAKETARAALEFINEKLGKRPVVAVVYSHSHGDHFGGVRGVVDEADVTSGKVLVIAPEHFLEAAISENVFAGNAMSRRLQWQYSMLLERNPFGHVDQAIGKNIANGNTGLIAPNHIIGKDIEEMTVDGVKMVFQNAPDTEAPVEMNTYFPQFKAFWGSEIITGTIHNIYTLRGASVRNALNWSKEINEALYKFGQEAEVMFASHSWPRWGNDRIQEVMRAQRDAYANLNNQTLHYANLGVTINEIQNVYEVPKSLRQQWAARSYHGDVQNNVRGVINRFLGHYDGNPTNLIPLSPADSAPLYVEMMGGAEKIIPRAQQLYDEGAYLYATEILNKLVFAEPKNQAARRLLADTFEQLGYQAESTSVRNSFLQGAYELRNGLPGGVPPRSTGPDVVRAMSTEQWLDFIGISMDPKKAEELKFTINLVTPDNGEQYAVEMSNATLTTIKGFQAKNPDLTITVNRADLNGVMMGQTSFDDLIKAGKAKFDGDRTGFDQLRSILVPFTPDFEILPGTAPQQHAASPKPFELPGDLIDVD</sequence>
<dbReference type="PANTHER" id="PTHR43223">
    <property type="entry name" value="ALKYL/ARYL-SULFATASE"/>
    <property type="match status" value="1"/>
</dbReference>
<dbReference type="Pfam" id="PF00753">
    <property type="entry name" value="Lactamase_B"/>
    <property type="match status" value="1"/>
</dbReference>
<name>A0ABX1TFD9_9GAMM</name>
<gene>
    <name evidence="7" type="ORF">E4P82_02060</name>
</gene>
<dbReference type="InterPro" id="IPR052195">
    <property type="entry name" value="Bact_Alkyl/Aryl-Sulfatase"/>
</dbReference>
<evidence type="ECO:0000313" key="7">
    <source>
        <dbReference type="EMBL" id="NMQ18085.1"/>
    </source>
</evidence>
<evidence type="ECO:0000259" key="6">
    <source>
        <dbReference type="SMART" id="SM00849"/>
    </source>
</evidence>
<feature type="domain" description="Metallo-beta-lactamase" evidence="6">
    <location>
        <begin position="235"/>
        <end position="457"/>
    </location>
</feature>
<comment type="similarity">
    <text evidence="4">Belongs to the metallo-beta-lactamase superfamily. Type III sulfatase family.</text>
</comment>
<dbReference type="SUPFAM" id="SSF56281">
    <property type="entry name" value="Metallo-hydrolase/oxidoreductase"/>
    <property type="match status" value="1"/>
</dbReference>
<dbReference type="Gene3D" id="1.25.40.880">
    <property type="entry name" value="Alkyl sulfatase, dimerisation domain"/>
    <property type="match status" value="1"/>
</dbReference>
<keyword evidence="8" id="KW-1185">Reference proteome</keyword>
<comment type="caution">
    <text evidence="7">The sequence shown here is derived from an EMBL/GenBank/DDBJ whole genome shotgun (WGS) entry which is preliminary data.</text>
</comment>
<dbReference type="InterPro" id="IPR001279">
    <property type="entry name" value="Metallo-B-lactamas"/>
</dbReference>
<feature type="region of interest" description="Disordered" evidence="5">
    <location>
        <begin position="109"/>
        <end position="133"/>
    </location>
</feature>
<accession>A0ABX1TFD9</accession>
<dbReference type="Proteomes" id="UP000760480">
    <property type="component" value="Unassembled WGS sequence"/>
</dbReference>
<dbReference type="Pfam" id="PF14864">
    <property type="entry name" value="Alkyl_sulf_C"/>
    <property type="match status" value="1"/>
</dbReference>
<evidence type="ECO:0000256" key="3">
    <source>
        <dbReference type="ARBA" id="ARBA00022833"/>
    </source>
</evidence>
<dbReference type="Pfam" id="PF14863">
    <property type="entry name" value="Alkyl_sulf_dimr"/>
    <property type="match status" value="1"/>
</dbReference>
<keyword evidence="2" id="KW-0378">Hydrolase</keyword>
<keyword evidence="3" id="KW-0862">Zinc</keyword>
<evidence type="ECO:0000313" key="8">
    <source>
        <dbReference type="Proteomes" id="UP000760480"/>
    </source>
</evidence>
<evidence type="ECO:0000256" key="2">
    <source>
        <dbReference type="ARBA" id="ARBA00022801"/>
    </source>
</evidence>